<proteinExistence type="predicted"/>
<feature type="signal peptide" evidence="1">
    <location>
        <begin position="1"/>
        <end position="28"/>
    </location>
</feature>
<organism evidence="2 3">
    <name type="scientific">Littorina saxatilis</name>
    <dbReference type="NCBI Taxonomy" id="31220"/>
    <lineage>
        <taxon>Eukaryota</taxon>
        <taxon>Metazoa</taxon>
        <taxon>Spiralia</taxon>
        <taxon>Lophotrochozoa</taxon>
        <taxon>Mollusca</taxon>
        <taxon>Gastropoda</taxon>
        <taxon>Caenogastropoda</taxon>
        <taxon>Littorinimorpha</taxon>
        <taxon>Littorinoidea</taxon>
        <taxon>Littorinidae</taxon>
        <taxon>Littorina</taxon>
    </lineage>
</organism>
<protein>
    <submittedName>
        <fullName evidence="2">Uncharacterized protein</fullName>
    </submittedName>
</protein>
<keyword evidence="1" id="KW-0732">Signal</keyword>
<name>A0AAN9BUK9_9CAEN</name>
<dbReference type="AlphaFoldDB" id="A0AAN9BUK9"/>
<evidence type="ECO:0000256" key="1">
    <source>
        <dbReference type="SAM" id="SignalP"/>
    </source>
</evidence>
<feature type="chain" id="PRO_5043028397" evidence="1">
    <location>
        <begin position="29"/>
        <end position="117"/>
    </location>
</feature>
<reference evidence="2 3" key="1">
    <citation type="submission" date="2024-02" db="EMBL/GenBank/DDBJ databases">
        <title>Chromosome-scale genome assembly of the rough periwinkle Littorina saxatilis.</title>
        <authorList>
            <person name="De Jode A."/>
            <person name="Faria R."/>
            <person name="Formenti G."/>
            <person name="Sims Y."/>
            <person name="Smith T.P."/>
            <person name="Tracey A."/>
            <person name="Wood J.M.D."/>
            <person name="Zagrodzka Z.B."/>
            <person name="Johannesson K."/>
            <person name="Butlin R.K."/>
            <person name="Leder E.H."/>
        </authorList>
    </citation>
    <scope>NUCLEOTIDE SEQUENCE [LARGE SCALE GENOMIC DNA]</scope>
    <source>
        <strain evidence="2">Snail1</strain>
        <tissue evidence="2">Muscle</tissue>
    </source>
</reference>
<sequence length="117" mass="12896">MTMSRSSCTIAACLAALALLSQLCLVQGQNYHYSNGWHPGKRDGVKDALFRSSLNSEGNCRFRTYIYACINKLILDEIARIERNCLADDSLGSLKALLEQPSAAPIGSKLEEDANKW</sequence>
<evidence type="ECO:0000313" key="2">
    <source>
        <dbReference type="EMBL" id="KAK7111644.1"/>
    </source>
</evidence>
<comment type="caution">
    <text evidence="2">The sequence shown here is derived from an EMBL/GenBank/DDBJ whole genome shotgun (WGS) entry which is preliminary data.</text>
</comment>
<accession>A0AAN9BUK9</accession>
<dbReference type="Proteomes" id="UP001374579">
    <property type="component" value="Unassembled WGS sequence"/>
</dbReference>
<evidence type="ECO:0000313" key="3">
    <source>
        <dbReference type="Proteomes" id="UP001374579"/>
    </source>
</evidence>
<dbReference type="EMBL" id="JBAMIC010000002">
    <property type="protein sequence ID" value="KAK7111644.1"/>
    <property type="molecule type" value="Genomic_DNA"/>
</dbReference>
<keyword evidence="3" id="KW-1185">Reference proteome</keyword>
<gene>
    <name evidence="2" type="ORF">V1264_011245</name>
</gene>